<dbReference type="PANTHER" id="PTHR30349:SF64">
    <property type="entry name" value="PROPHAGE INTEGRASE INTD-RELATED"/>
    <property type="match status" value="1"/>
</dbReference>
<name>A0A0M7HT95_9BORD</name>
<comment type="similarity">
    <text evidence="1">Belongs to the 'phage' integrase family.</text>
</comment>
<evidence type="ECO:0000259" key="7">
    <source>
        <dbReference type="PROSITE" id="PS51900"/>
    </source>
</evidence>
<evidence type="ECO:0000256" key="4">
    <source>
        <dbReference type="ARBA" id="ARBA00023172"/>
    </source>
</evidence>
<evidence type="ECO:0000256" key="3">
    <source>
        <dbReference type="ARBA" id="ARBA00023125"/>
    </source>
</evidence>
<keyword evidence="2" id="KW-0229">DNA integration</keyword>
<evidence type="ECO:0000313" key="8">
    <source>
        <dbReference type="EMBL" id="CUJ13244.1"/>
    </source>
</evidence>
<keyword evidence="3 5" id="KW-0238">DNA-binding</keyword>
<protein>
    <submittedName>
        <fullName evidence="8">Tyrosine recombinase XerC</fullName>
    </submittedName>
</protein>
<dbReference type="PANTHER" id="PTHR30349">
    <property type="entry name" value="PHAGE INTEGRASE-RELATED"/>
    <property type="match status" value="1"/>
</dbReference>
<dbReference type="Pfam" id="PF00589">
    <property type="entry name" value="Phage_integrase"/>
    <property type="match status" value="1"/>
</dbReference>
<dbReference type="CDD" id="cd00397">
    <property type="entry name" value="DNA_BRE_C"/>
    <property type="match status" value="1"/>
</dbReference>
<dbReference type="InterPro" id="IPR013762">
    <property type="entry name" value="Integrase-like_cat_sf"/>
</dbReference>
<dbReference type="InterPro" id="IPR010998">
    <property type="entry name" value="Integrase_recombinase_N"/>
</dbReference>
<dbReference type="Gene3D" id="1.10.150.130">
    <property type="match status" value="1"/>
</dbReference>
<keyword evidence="4" id="KW-0233">DNA recombination</keyword>
<proteinExistence type="inferred from homology"/>
<feature type="domain" description="Core-binding (CB)" evidence="7">
    <location>
        <begin position="18"/>
        <end position="125"/>
    </location>
</feature>
<dbReference type="AlphaFoldDB" id="A0A0M7HT95"/>
<evidence type="ECO:0000256" key="2">
    <source>
        <dbReference type="ARBA" id="ARBA00022908"/>
    </source>
</evidence>
<dbReference type="InterPro" id="IPR011010">
    <property type="entry name" value="DNA_brk_join_enz"/>
</dbReference>
<evidence type="ECO:0000313" key="9">
    <source>
        <dbReference type="Proteomes" id="UP000053096"/>
    </source>
</evidence>
<dbReference type="InterPro" id="IPR002104">
    <property type="entry name" value="Integrase_catalytic"/>
</dbReference>
<organism evidence="8 9">
    <name type="scientific">Bordetella pseudohinzii</name>
    <dbReference type="NCBI Taxonomy" id="1331258"/>
    <lineage>
        <taxon>Bacteria</taxon>
        <taxon>Pseudomonadati</taxon>
        <taxon>Pseudomonadota</taxon>
        <taxon>Betaproteobacteria</taxon>
        <taxon>Burkholderiales</taxon>
        <taxon>Alcaligenaceae</taxon>
        <taxon>Bordetella</taxon>
    </lineage>
</organism>
<reference evidence="8 9" key="1">
    <citation type="submission" date="2015-09" db="EMBL/GenBank/DDBJ databases">
        <authorList>
            <person name="Jackson K.R."/>
            <person name="Lunt B.L."/>
            <person name="Fisher J.N.B."/>
            <person name="Gardner A.V."/>
            <person name="Bailey M.E."/>
            <person name="Deus L.M."/>
            <person name="Earl A.S."/>
            <person name="Gibby P.D."/>
            <person name="Hartmann K.A."/>
            <person name="Liu J.E."/>
            <person name="Manci A.M."/>
            <person name="Nielsen D.A."/>
            <person name="Solomon M.B."/>
            <person name="Breakwell D.P."/>
            <person name="Burnett S.H."/>
            <person name="Grose J.H."/>
        </authorList>
    </citation>
    <scope>NUCLEOTIDE SEQUENCE [LARGE SCALE GENOMIC DNA]</scope>
    <source>
        <strain evidence="8 9">2789STDY5608636</strain>
    </source>
</reference>
<dbReference type="GO" id="GO:0003677">
    <property type="term" value="F:DNA binding"/>
    <property type="evidence" value="ECO:0007669"/>
    <property type="project" value="UniProtKB-UniRule"/>
</dbReference>
<dbReference type="PROSITE" id="PS51900">
    <property type="entry name" value="CB"/>
    <property type="match status" value="1"/>
</dbReference>
<dbReference type="EMBL" id="CYTV01000017">
    <property type="protein sequence ID" value="CUJ13244.1"/>
    <property type="molecule type" value="Genomic_DNA"/>
</dbReference>
<dbReference type="PROSITE" id="PS51898">
    <property type="entry name" value="TYR_RECOMBINASE"/>
    <property type="match status" value="1"/>
</dbReference>
<evidence type="ECO:0000256" key="1">
    <source>
        <dbReference type="ARBA" id="ARBA00008857"/>
    </source>
</evidence>
<dbReference type="InterPro" id="IPR050090">
    <property type="entry name" value="Tyrosine_recombinase_XerCD"/>
</dbReference>
<dbReference type="Proteomes" id="UP000053096">
    <property type="component" value="Unassembled WGS sequence"/>
</dbReference>
<feature type="domain" description="Tyr recombinase" evidence="6">
    <location>
        <begin position="158"/>
        <end position="382"/>
    </location>
</feature>
<gene>
    <name evidence="8" type="primary">xerC_2</name>
    <name evidence="8" type="ORF">ERS370011_03920</name>
</gene>
<dbReference type="SUPFAM" id="SSF56349">
    <property type="entry name" value="DNA breaking-rejoining enzymes"/>
    <property type="match status" value="1"/>
</dbReference>
<dbReference type="GO" id="GO:0015074">
    <property type="term" value="P:DNA integration"/>
    <property type="evidence" value="ECO:0007669"/>
    <property type="project" value="UniProtKB-KW"/>
</dbReference>
<evidence type="ECO:0000259" key="6">
    <source>
        <dbReference type="PROSITE" id="PS51898"/>
    </source>
</evidence>
<dbReference type="InterPro" id="IPR044068">
    <property type="entry name" value="CB"/>
</dbReference>
<accession>A0A0M7HT95</accession>
<sequence length="388" mass="44236">MDMIHELAPVTHNLGHVVDDWAAAEVWLQVLVARRLSPATLDTYQREIRRLHWYCRTQAAQTPARWNYQDVLAYGEFLKLRASEHVCPAGLRPDDPRWTPFRGPLAESSLSDAHKILRGLFNFWHQAGYIPRNPYSGWGQANPLHKARPSHRAVPGQLLDVVMTKMDLRPKRTAIDHLIYYRNRFLILLLLGTGLRAHEALACNMTDVGQHTDPLLGDVYWGLQLREEKGGGSGNLAYLDELVIDAFHIYREAFGLPADPPPNEDNGLILSPLTDRSAGGKSATGRRRRTQWRTVRTRQTAWNIVKAEFTGAALALRDEGETAAAALLERVSTHWLRHTRATELVLSGHDMRVVAEMMRHKDIRTTMRYTNLEFFDLARQLRASRPIR</sequence>
<evidence type="ECO:0000256" key="5">
    <source>
        <dbReference type="PROSITE-ProRule" id="PRU01248"/>
    </source>
</evidence>
<dbReference type="GO" id="GO:0006310">
    <property type="term" value="P:DNA recombination"/>
    <property type="evidence" value="ECO:0007669"/>
    <property type="project" value="UniProtKB-KW"/>
</dbReference>
<dbReference type="Gene3D" id="1.10.443.10">
    <property type="entry name" value="Intergrase catalytic core"/>
    <property type="match status" value="1"/>
</dbReference>